<keyword evidence="2" id="KW-0804">Transcription</keyword>
<evidence type="ECO:0000313" key="5">
    <source>
        <dbReference type="Proteomes" id="UP000646827"/>
    </source>
</evidence>
<sequence length="278" mass="31501">MAKKRDLISALPFGADLEIRGPAENKLFQLDHIYNHNEYPTVHASADEWSIYTFKTLHYYSEATSYLPEPNTRKITLGIKEQQTIELPVGATLNLYKHIQSKRGFVLNLGCSVLGLDFAPKRPEVDTSPHTQYLATSGFRGAEGEHHLYNEVYPEGTYKNSIMIWRCELSIENTETDPVLDLCLLHDYGPIKELKWCPYGAYDEVCPIFLSEESSEEGWPKLGLLAIVCSDNSVRVLVVPHPRAVRESIGEMDSSKAVYSKSSYNIQNENNNNNNNKK</sequence>
<dbReference type="EMBL" id="JAEPRB010000032">
    <property type="protein sequence ID" value="KAG2225121.1"/>
    <property type="molecule type" value="Genomic_DNA"/>
</dbReference>
<dbReference type="AlphaFoldDB" id="A0A8H7SBE4"/>
<reference evidence="4 5" key="1">
    <citation type="submission" date="2020-12" db="EMBL/GenBank/DDBJ databases">
        <title>Metabolic potential, ecology and presence of endohyphal bacteria is reflected in genomic diversity of Mucoromycotina.</title>
        <authorList>
            <person name="Muszewska A."/>
            <person name="Okrasinska A."/>
            <person name="Steczkiewicz K."/>
            <person name="Drgas O."/>
            <person name="Orlowska M."/>
            <person name="Perlinska-Lenart U."/>
            <person name="Aleksandrzak-Piekarczyk T."/>
            <person name="Szatraj K."/>
            <person name="Zielenkiewicz U."/>
            <person name="Pilsyk S."/>
            <person name="Malc E."/>
            <person name="Mieczkowski P."/>
            <person name="Kruszewska J.S."/>
            <person name="Biernat P."/>
            <person name="Pawlowska J."/>
        </authorList>
    </citation>
    <scope>NUCLEOTIDE SEQUENCE [LARGE SCALE GENOMIC DNA]</scope>
    <source>
        <strain evidence="4 5">CBS 142.35</strain>
    </source>
</reference>
<dbReference type="GO" id="GO:0000127">
    <property type="term" value="C:transcription factor TFIIIC complex"/>
    <property type="evidence" value="ECO:0007669"/>
    <property type="project" value="TreeGrafter"/>
</dbReference>
<evidence type="ECO:0000256" key="2">
    <source>
        <dbReference type="ARBA" id="ARBA00023163"/>
    </source>
</evidence>
<name>A0A8H7SBE4_9FUNG</name>
<dbReference type="Proteomes" id="UP000646827">
    <property type="component" value="Unassembled WGS sequence"/>
</dbReference>
<organism evidence="4 5">
    <name type="scientific">Circinella minor</name>
    <dbReference type="NCBI Taxonomy" id="1195481"/>
    <lineage>
        <taxon>Eukaryota</taxon>
        <taxon>Fungi</taxon>
        <taxon>Fungi incertae sedis</taxon>
        <taxon>Mucoromycota</taxon>
        <taxon>Mucoromycotina</taxon>
        <taxon>Mucoromycetes</taxon>
        <taxon>Mucorales</taxon>
        <taxon>Lichtheimiaceae</taxon>
        <taxon>Circinella</taxon>
    </lineage>
</organism>
<comment type="subcellular location">
    <subcellularLocation>
        <location evidence="1">Nucleus</location>
    </subcellularLocation>
</comment>
<dbReference type="PANTHER" id="PTHR15052">
    <property type="entry name" value="RNA POLYMERASE III TRANSCRIPTION INITIATION FACTOR COMPLEX SUBUNIT"/>
    <property type="match status" value="1"/>
</dbReference>
<dbReference type="GO" id="GO:0005634">
    <property type="term" value="C:nucleus"/>
    <property type="evidence" value="ECO:0007669"/>
    <property type="project" value="UniProtKB-SubCell"/>
</dbReference>
<evidence type="ECO:0000313" key="4">
    <source>
        <dbReference type="EMBL" id="KAG2225121.1"/>
    </source>
</evidence>
<accession>A0A8H7SBE4</accession>
<proteinExistence type="predicted"/>
<evidence type="ECO:0000256" key="3">
    <source>
        <dbReference type="ARBA" id="ARBA00023242"/>
    </source>
</evidence>
<evidence type="ECO:0000256" key="1">
    <source>
        <dbReference type="ARBA" id="ARBA00004123"/>
    </source>
</evidence>
<gene>
    <name evidence="4" type="ORF">INT45_011804</name>
</gene>
<dbReference type="InterPro" id="IPR052416">
    <property type="entry name" value="GTF3C_component"/>
</dbReference>
<dbReference type="OrthoDB" id="4703at2759"/>
<dbReference type="GO" id="GO:0006383">
    <property type="term" value="P:transcription by RNA polymerase III"/>
    <property type="evidence" value="ECO:0007669"/>
    <property type="project" value="TreeGrafter"/>
</dbReference>
<keyword evidence="5" id="KW-1185">Reference proteome</keyword>
<protein>
    <submittedName>
        <fullName evidence="4">Uncharacterized protein</fullName>
    </submittedName>
</protein>
<comment type="caution">
    <text evidence="4">The sequence shown here is derived from an EMBL/GenBank/DDBJ whole genome shotgun (WGS) entry which is preliminary data.</text>
</comment>
<dbReference type="PANTHER" id="PTHR15052:SF2">
    <property type="entry name" value="GENERAL TRANSCRIPTION FACTOR 3C POLYPEPTIDE 2"/>
    <property type="match status" value="1"/>
</dbReference>
<keyword evidence="3" id="KW-0539">Nucleus</keyword>